<keyword evidence="1" id="KW-1133">Transmembrane helix</keyword>
<dbReference type="RefSeq" id="WP_075213069.1">
    <property type="nucleotide sequence ID" value="NZ_JADNPI010000004.1"/>
</dbReference>
<protein>
    <submittedName>
        <fullName evidence="3">Uncharacterized protein</fullName>
    </submittedName>
</protein>
<dbReference type="Proteomes" id="UP000185604">
    <property type="component" value="Unassembled WGS sequence"/>
</dbReference>
<name>A0A7Z0WW21_9BACI</name>
<feature type="transmembrane region" description="Helical" evidence="1">
    <location>
        <begin position="121"/>
        <end position="139"/>
    </location>
</feature>
<feature type="transmembrane region" description="Helical" evidence="1">
    <location>
        <begin position="40"/>
        <end position="61"/>
    </location>
</feature>
<evidence type="ECO:0000313" key="4">
    <source>
        <dbReference type="Proteomes" id="UP000185604"/>
    </source>
</evidence>
<dbReference type="EMBL" id="LKPO01000031">
    <property type="protein sequence ID" value="OLF85942.1"/>
    <property type="molecule type" value="Genomic_DNA"/>
</dbReference>
<evidence type="ECO:0000313" key="2">
    <source>
        <dbReference type="EMBL" id="OLF85942.1"/>
    </source>
</evidence>
<keyword evidence="1" id="KW-0472">Membrane</keyword>
<gene>
    <name evidence="3" type="ORF">B4121_2937</name>
    <name evidence="2" type="ORF">B4121_4614</name>
</gene>
<dbReference type="AlphaFoldDB" id="A0A7Z0WW21"/>
<organism evidence="3 4">
    <name type="scientific">Bacillus paralicheniformis</name>
    <dbReference type="NCBI Taxonomy" id="1648923"/>
    <lineage>
        <taxon>Bacteria</taxon>
        <taxon>Bacillati</taxon>
        <taxon>Bacillota</taxon>
        <taxon>Bacilli</taxon>
        <taxon>Bacillales</taxon>
        <taxon>Bacillaceae</taxon>
        <taxon>Bacillus</taxon>
    </lineage>
</organism>
<sequence>MSKFLQKPRNKAILSVYLFFVCGSVLSSVLNPVMSLGEKLFILCFNIFSATLFAFLIYVLLNKLMKDEDRKHPADPERNGINQVIWKKYKKPLILFVYFGGVFSVCAVILPMSIYTVAEKLVILSIAIIFITIGCTLAYKVTNKMLQK</sequence>
<feature type="transmembrane region" description="Helical" evidence="1">
    <location>
        <begin position="93"/>
        <end position="115"/>
    </location>
</feature>
<evidence type="ECO:0000256" key="1">
    <source>
        <dbReference type="SAM" id="Phobius"/>
    </source>
</evidence>
<accession>A0A7Z0WW21</accession>
<reference evidence="3 4" key="1">
    <citation type="journal article" date="2016" name="Front. Microbiol.">
        <title>High-Level Heat Resistance of Spores of Bacillus amyloliquefaciens and Bacillus licheniformis Results from the Presence of a spoVA Operon in a Tn1546 Transposon.</title>
        <authorList>
            <person name="Berendsen E.M."/>
            <person name="Koning R.A."/>
            <person name="Boekhorst J."/>
            <person name="de Jong A."/>
            <person name="Kuipers O.P."/>
            <person name="Wells-Bennik M.H."/>
        </authorList>
    </citation>
    <scope>NUCLEOTIDE SEQUENCE [LARGE SCALE GENOMIC DNA]</scope>
    <source>
        <strain evidence="3 4">B4121</strain>
    </source>
</reference>
<feature type="transmembrane region" description="Helical" evidence="1">
    <location>
        <begin position="12"/>
        <end position="34"/>
    </location>
</feature>
<proteinExistence type="predicted"/>
<evidence type="ECO:0000313" key="3">
    <source>
        <dbReference type="EMBL" id="OLF90724.1"/>
    </source>
</evidence>
<comment type="caution">
    <text evidence="3">The sequence shown here is derived from an EMBL/GenBank/DDBJ whole genome shotgun (WGS) entry which is preliminary data.</text>
</comment>
<keyword evidence="1" id="KW-0812">Transmembrane</keyword>
<dbReference type="EMBL" id="LKPO01000020">
    <property type="protein sequence ID" value="OLF90724.1"/>
    <property type="molecule type" value="Genomic_DNA"/>
</dbReference>